<accession>A0A4U0Y4Y0</accession>
<evidence type="ECO:0000313" key="3">
    <source>
        <dbReference type="EMBL" id="TKA83588.1"/>
    </source>
</evidence>
<name>A0A4U0Y4Y0_9PEZI</name>
<dbReference type="SUPFAM" id="SSF117281">
    <property type="entry name" value="Kelch motif"/>
    <property type="match status" value="1"/>
</dbReference>
<keyword evidence="1" id="KW-0677">Repeat</keyword>
<evidence type="ECO:0000256" key="1">
    <source>
        <dbReference type="ARBA" id="ARBA00022737"/>
    </source>
</evidence>
<keyword evidence="2" id="KW-0408">Iron</keyword>
<evidence type="ECO:0000256" key="2">
    <source>
        <dbReference type="ARBA" id="ARBA00023004"/>
    </source>
</evidence>
<dbReference type="STRING" id="329884.A0A4U0Y4Y0"/>
<comment type="caution">
    <text evidence="3">The sequence shown here is derived from an EMBL/GenBank/DDBJ whole genome shotgun (WGS) entry which is preliminary data.</text>
</comment>
<protein>
    <submittedName>
        <fullName evidence="3">Uncharacterized protein</fullName>
    </submittedName>
</protein>
<dbReference type="EMBL" id="NAJQ01000006">
    <property type="protein sequence ID" value="TKA83588.1"/>
    <property type="molecule type" value="Genomic_DNA"/>
</dbReference>
<dbReference type="AlphaFoldDB" id="A0A4U0Y4Y0"/>
<sequence>MASEGERTIYVHAGCPEKGRLSDLWAYQLSARKWMKLASAPDPPRGGPSIAFADGKLWRMNGFGGKQEVGGSIDAYDANSDIWSSRPFVADGKSGPGARSVCCVKNR</sequence>
<dbReference type="GO" id="GO:0019760">
    <property type="term" value="P:glucosinolate metabolic process"/>
    <property type="evidence" value="ECO:0007669"/>
    <property type="project" value="UniProtKB-ARBA"/>
</dbReference>
<dbReference type="PANTHER" id="PTHR47435:SF4">
    <property type="entry name" value="KELCH REPEAT PROTEIN (AFU_ORTHOLOGUE AFUA_5G12780)"/>
    <property type="match status" value="1"/>
</dbReference>
<organism evidence="3 4">
    <name type="scientific">Friedmanniomyces simplex</name>
    <dbReference type="NCBI Taxonomy" id="329884"/>
    <lineage>
        <taxon>Eukaryota</taxon>
        <taxon>Fungi</taxon>
        <taxon>Dikarya</taxon>
        <taxon>Ascomycota</taxon>
        <taxon>Pezizomycotina</taxon>
        <taxon>Dothideomycetes</taxon>
        <taxon>Dothideomycetidae</taxon>
        <taxon>Mycosphaerellales</taxon>
        <taxon>Teratosphaeriaceae</taxon>
        <taxon>Friedmanniomyces</taxon>
    </lineage>
</organism>
<evidence type="ECO:0000313" key="4">
    <source>
        <dbReference type="Proteomes" id="UP000309340"/>
    </source>
</evidence>
<proteinExistence type="predicted"/>
<dbReference type="OrthoDB" id="10250130at2759"/>
<reference evidence="3 4" key="1">
    <citation type="submission" date="2017-03" db="EMBL/GenBank/DDBJ databases">
        <title>Genomes of endolithic fungi from Antarctica.</title>
        <authorList>
            <person name="Coleine C."/>
            <person name="Masonjones S."/>
            <person name="Stajich J.E."/>
        </authorList>
    </citation>
    <scope>NUCLEOTIDE SEQUENCE [LARGE SCALE GENOMIC DNA]</scope>
    <source>
        <strain evidence="3 4">CCFEE 5184</strain>
    </source>
</reference>
<dbReference type="InterPro" id="IPR015915">
    <property type="entry name" value="Kelch-typ_b-propeller"/>
</dbReference>
<dbReference type="Gene3D" id="2.120.10.80">
    <property type="entry name" value="Kelch-type beta propeller"/>
    <property type="match status" value="1"/>
</dbReference>
<keyword evidence="4" id="KW-1185">Reference proteome</keyword>
<dbReference type="Proteomes" id="UP000309340">
    <property type="component" value="Unassembled WGS sequence"/>
</dbReference>
<gene>
    <name evidence="3" type="ORF">B0A55_00390</name>
</gene>
<dbReference type="PANTHER" id="PTHR47435">
    <property type="entry name" value="KELCH REPEAT PROTEIN (AFU_ORTHOLOGUE AFUA_5G12780)"/>
    <property type="match status" value="1"/>
</dbReference>